<sequence length="323" mass="35703">MSSYTNPSVQTGLPPFNPPHQVFPDDAVHTEPFHPSTFELLYLMNCEHYDEELATTINTSNERNRAIYGSLIFLRGQRRQIMENMTRVDRHMGQLAQQISDDETFTVTGAIAVLCPALDIANLPLHVVIPDTDPDGDRFATDDEVSPNDPAFLRKSLAHRRSLKRATEVSKGQHLLQLRQRAIPMTIPSPSISQTYSAVRMDASTSRRSPTPMGGVSSLPADQRTLFYPDPFPITDDTRDDDSDVSDASGRAAKFPNISPPATLPAMSPSHELPSTTSSTTEPSRKTFHAARLSPELPDPIRLPSPIIPINPDTQRPYRIGVG</sequence>
<feature type="compositionally biased region" description="Pro residues" evidence="1">
    <location>
        <begin position="297"/>
        <end position="309"/>
    </location>
</feature>
<dbReference type="Proteomes" id="UP000054988">
    <property type="component" value="Unassembled WGS sequence"/>
</dbReference>
<feature type="compositionally biased region" description="Polar residues" evidence="1">
    <location>
        <begin position="1"/>
        <end position="11"/>
    </location>
</feature>
<dbReference type="EMBL" id="LATX01001596">
    <property type="protein sequence ID" value="KTB40227.1"/>
    <property type="molecule type" value="Genomic_DNA"/>
</dbReference>
<gene>
    <name evidence="2" type="ORF">WG66_7193</name>
</gene>
<name>A0A0W0FV01_MONRR</name>
<feature type="compositionally biased region" description="Low complexity" evidence="1">
    <location>
        <begin position="268"/>
        <end position="282"/>
    </location>
</feature>
<proteinExistence type="predicted"/>
<comment type="caution">
    <text evidence="2">The sequence shown here is derived from an EMBL/GenBank/DDBJ whole genome shotgun (WGS) entry which is preliminary data.</text>
</comment>
<protein>
    <submittedName>
        <fullName evidence="2">Uncharacterized protein</fullName>
    </submittedName>
</protein>
<evidence type="ECO:0000256" key="1">
    <source>
        <dbReference type="SAM" id="MobiDB-lite"/>
    </source>
</evidence>
<feature type="region of interest" description="Disordered" evidence="1">
    <location>
        <begin position="197"/>
        <end position="323"/>
    </location>
</feature>
<evidence type="ECO:0000313" key="2">
    <source>
        <dbReference type="EMBL" id="KTB40227.1"/>
    </source>
</evidence>
<accession>A0A0W0FV01</accession>
<feature type="compositionally biased region" description="Polar residues" evidence="1">
    <location>
        <begin position="197"/>
        <end position="209"/>
    </location>
</feature>
<feature type="region of interest" description="Disordered" evidence="1">
    <location>
        <begin position="1"/>
        <end position="28"/>
    </location>
</feature>
<reference evidence="2 3" key="1">
    <citation type="submission" date="2015-12" db="EMBL/GenBank/DDBJ databases">
        <title>Draft genome sequence of Moniliophthora roreri, the causal agent of frosty pod rot of cacao.</title>
        <authorList>
            <person name="Aime M.C."/>
            <person name="Diaz-Valderrama J.R."/>
            <person name="Kijpornyongpan T."/>
            <person name="Phillips-Mora W."/>
        </authorList>
    </citation>
    <scope>NUCLEOTIDE SEQUENCE [LARGE SCALE GENOMIC DNA]</scope>
    <source>
        <strain evidence="2 3">MCA 2952</strain>
    </source>
</reference>
<evidence type="ECO:0000313" key="3">
    <source>
        <dbReference type="Proteomes" id="UP000054988"/>
    </source>
</evidence>
<dbReference type="AlphaFoldDB" id="A0A0W0FV01"/>
<organism evidence="2 3">
    <name type="scientific">Moniliophthora roreri</name>
    <name type="common">Frosty pod rot fungus</name>
    <name type="synonym">Monilia roreri</name>
    <dbReference type="NCBI Taxonomy" id="221103"/>
    <lineage>
        <taxon>Eukaryota</taxon>
        <taxon>Fungi</taxon>
        <taxon>Dikarya</taxon>
        <taxon>Basidiomycota</taxon>
        <taxon>Agaricomycotina</taxon>
        <taxon>Agaricomycetes</taxon>
        <taxon>Agaricomycetidae</taxon>
        <taxon>Agaricales</taxon>
        <taxon>Marasmiineae</taxon>
        <taxon>Marasmiaceae</taxon>
        <taxon>Moniliophthora</taxon>
    </lineage>
</organism>